<dbReference type="GO" id="GO:0051016">
    <property type="term" value="P:barbed-end actin filament capping"/>
    <property type="evidence" value="ECO:0007669"/>
    <property type="project" value="TreeGrafter"/>
</dbReference>
<evidence type="ECO:0000313" key="8">
    <source>
        <dbReference type="Ensembl" id="ENSCCNP00000014048.1"/>
    </source>
</evidence>
<proteinExistence type="inferred from homology"/>
<evidence type="ECO:0000256" key="5">
    <source>
        <dbReference type="ARBA" id="ARBA00022737"/>
    </source>
</evidence>
<comment type="subcellular location">
    <subcellularLocation>
        <location evidence="1">Cytoplasm</location>
        <location evidence="1">Cytoskeleton</location>
    </subcellularLocation>
</comment>
<keyword evidence="6" id="KW-0106">Calcium</keyword>
<keyword evidence="4" id="KW-0963">Cytoplasm</keyword>
<evidence type="ECO:0000256" key="1">
    <source>
        <dbReference type="ARBA" id="ARBA00004245"/>
    </source>
</evidence>
<accession>A0A8C0ZRT6</accession>
<dbReference type="GO" id="GO:0015629">
    <property type="term" value="C:actin cytoskeleton"/>
    <property type="evidence" value="ECO:0007669"/>
    <property type="project" value="TreeGrafter"/>
</dbReference>
<evidence type="ECO:0000256" key="2">
    <source>
        <dbReference type="ARBA" id="ARBA00008418"/>
    </source>
</evidence>
<dbReference type="GO" id="GO:0005546">
    <property type="term" value="F:phosphatidylinositol-4,5-bisphosphate binding"/>
    <property type="evidence" value="ECO:0007669"/>
    <property type="project" value="TreeGrafter"/>
</dbReference>
<comment type="similarity">
    <text evidence="2">Belongs to the villin/gelsolin family.</text>
</comment>
<keyword evidence="3" id="KW-0117">Actin capping</keyword>
<evidence type="ECO:0008006" key="9">
    <source>
        <dbReference type="Google" id="ProtNLM"/>
    </source>
</evidence>
<dbReference type="PANTHER" id="PTHR11977:SF78">
    <property type="entry name" value="SCINDERIN"/>
    <property type="match status" value="1"/>
</dbReference>
<evidence type="ECO:0000256" key="4">
    <source>
        <dbReference type="ARBA" id="ARBA00022490"/>
    </source>
</evidence>
<dbReference type="SUPFAM" id="SSF55753">
    <property type="entry name" value="Actin depolymerizing proteins"/>
    <property type="match status" value="1"/>
</dbReference>
<dbReference type="GO" id="GO:0008154">
    <property type="term" value="P:actin polymerization or depolymerization"/>
    <property type="evidence" value="ECO:0007669"/>
    <property type="project" value="TreeGrafter"/>
</dbReference>
<sequence length="135" mass="15100">MAQELYHPEFARAGKQAGLQVWRVEQLELVPVPESAYGDFYVGDAYLVLHTAKASRGFSYRLHFWLGLSREQNNPFTVVIILGCIYRVPGLQDTGPGVFYFFHLLLLLVNILNVQPLAVRSCASGHAPSNNVLII</sequence>
<dbReference type="GO" id="GO:0051015">
    <property type="term" value="F:actin filament binding"/>
    <property type="evidence" value="ECO:0007669"/>
    <property type="project" value="InterPro"/>
</dbReference>
<keyword evidence="5" id="KW-0677">Repeat</keyword>
<evidence type="ECO:0000256" key="3">
    <source>
        <dbReference type="ARBA" id="ARBA00022467"/>
    </source>
</evidence>
<dbReference type="GO" id="GO:0005737">
    <property type="term" value="C:cytoplasm"/>
    <property type="evidence" value="ECO:0007669"/>
    <property type="project" value="TreeGrafter"/>
</dbReference>
<protein>
    <recommendedName>
        <fullName evidence="9">Scinderin</fullName>
    </recommendedName>
</protein>
<dbReference type="AlphaFoldDB" id="A0A8C0ZRT6"/>
<dbReference type="GO" id="GO:0007417">
    <property type="term" value="P:central nervous system development"/>
    <property type="evidence" value="ECO:0007669"/>
    <property type="project" value="TreeGrafter"/>
</dbReference>
<keyword evidence="7" id="KW-0206">Cytoskeleton</keyword>
<evidence type="ECO:0000256" key="7">
    <source>
        <dbReference type="ARBA" id="ARBA00023212"/>
    </source>
</evidence>
<dbReference type="Gene3D" id="3.40.20.10">
    <property type="entry name" value="Severin"/>
    <property type="match status" value="1"/>
</dbReference>
<reference evidence="8" key="1">
    <citation type="submission" date="2023-09" db="UniProtKB">
        <authorList>
            <consortium name="Ensembl"/>
        </authorList>
    </citation>
    <scope>IDENTIFICATION</scope>
</reference>
<dbReference type="GO" id="GO:0030031">
    <property type="term" value="P:cell projection assembly"/>
    <property type="evidence" value="ECO:0007669"/>
    <property type="project" value="TreeGrafter"/>
</dbReference>
<dbReference type="GO" id="GO:0051014">
    <property type="term" value="P:actin filament severing"/>
    <property type="evidence" value="ECO:0007669"/>
    <property type="project" value="TreeGrafter"/>
</dbReference>
<dbReference type="Ensembl" id="ENSCCNT00000018431.1">
    <property type="protein sequence ID" value="ENSCCNP00000014048.1"/>
    <property type="gene ID" value="ENSCCNG00000014553.1"/>
</dbReference>
<evidence type="ECO:0000256" key="6">
    <source>
        <dbReference type="ARBA" id="ARBA00022837"/>
    </source>
</evidence>
<dbReference type="InterPro" id="IPR029006">
    <property type="entry name" value="ADF-H/Gelsolin-like_dom_sf"/>
</dbReference>
<dbReference type="PANTHER" id="PTHR11977">
    <property type="entry name" value="VILLIN"/>
    <property type="match status" value="1"/>
</dbReference>
<organism evidence="8">
    <name type="scientific">Castor canadensis</name>
    <name type="common">American beaver</name>
    <dbReference type="NCBI Taxonomy" id="51338"/>
    <lineage>
        <taxon>Eukaryota</taxon>
        <taxon>Metazoa</taxon>
        <taxon>Chordata</taxon>
        <taxon>Craniata</taxon>
        <taxon>Vertebrata</taxon>
        <taxon>Euteleostomi</taxon>
        <taxon>Mammalia</taxon>
        <taxon>Eutheria</taxon>
        <taxon>Euarchontoglires</taxon>
        <taxon>Glires</taxon>
        <taxon>Rodentia</taxon>
        <taxon>Castorimorpha</taxon>
        <taxon>Castoridae</taxon>
        <taxon>Castor</taxon>
    </lineage>
</organism>
<dbReference type="InterPro" id="IPR007122">
    <property type="entry name" value="Villin/Gelsolin"/>
</dbReference>
<name>A0A8C0ZRT6_CASCN</name>